<accession>A0A517YI45</accession>
<dbReference type="InterPro" id="IPR050259">
    <property type="entry name" value="SDR"/>
</dbReference>
<feature type="domain" description="Ketoreductase" evidence="2">
    <location>
        <begin position="7"/>
        <end position="190"/>
    </location>
</feature>
<dbReference type="PANTHER" id="PTHR42879">
    <property type="entry name" value="3-OXOACYL-(ACYL-CARRIER-PROTEIN) REDUCTASE"/>
    <property type="match status" value="1"/>
</dbReference>
<dbReference type="InterPro" id="IPR002347">
    <property type="entry name" value="SDR_fam"/>
</dbReference>
<proteinExistence type="inferred from homology"/>
<dbReference type="KEGG" id="aagg:ETAA8_49970"/>
<dbReference type="PANTHER" id="PTHR42879:SF2">
    <property type="entry name" value="3-OXOACYL-[ACYL-CARRIER-PROTEIN] REDUCTASE FABG"/>
    <property type="match status" value="1"/>
</dbReference>
<keyword evidence="4" id="KW-1185">Reference proteome</keyword>
<dbReference type="RefSeq" id="WP_238397551.1">
    <property type="nucleotide sequence ID" value="NZ_CP036274.1"/>
</dbReference>
<dbReference type="InterPro" id="IPR057326">
    <property type="entry name" value="KR_dom"/>
</dbReference>
<dbReference type="SMART" id="SM00822">
    <property type="entry name" value="PKS_KR"/>
    <property type="match status" value="1"/>
</dbReference>
<dbReference type="PRINTS" id="PR00080">
    <property type="entry name" value="SDRFAMILY"/>
</dbReference>
<dbReference type="GO" id="GO:0004316">
    <property type="term" value="F:3-oxoacyl-[acyl-carrier-protein] reductase (NADPH) activity"/>
    <property type="evidence" value="ECO:0007669"/>
    <property type="project" value="UniProtKB-EC"/>
</dbReference>
<evidence type="ECO:0000313" key="3">
    <source>
        <dbReference type="EMBL" id="QDU29881.1"/>
    </source>
</evidence>
<comment type="similarity">
    <text evidence="1">Belongs to the short-chain dehydrogenases/reductases (SDR) family.</text>
</comment>
<gene>
    <name evidence="3" type="primary">fabG_10</name>
    <name evidence="3" type="ORF">ETAA8_49970</name>
</gene>
<dbReference type="PRINTS" id="PR00081">
    <property type="entry name" value="GDHRDH"/>
</dbReference>
<sequence length="265" mass="28893">MIDLKGHSALITGSTKGVGRSIAEAFARAGANVVLHGRQRDEHAEEVIENCLAAGVQAEFITGDLAGPTIESVDALFAQAIKAMPAIDILVNNAGTYIDLPFLEMDFETWEKTWRLNVSSVYFLTQRFAWRWIQNRVAGRVLMIGSINGRLAEPTHTCYDSTKGAIEAMVKSLCVSLAPIGIRVNGLAPGLVRTPLTSVIERDQRFRRWMELHTPNGQVPHSDVCGGAAVYLCSDVAEHVHGQMLLVDGGMSAWQQPDMPPGWQG</sequence>
<name>A0A517YI45_9BACT</name>
<dbReference type="CDD" id="cd05233">
    <property type="entry name" value="SDR_c"/>
    <property type="match status" value="1"/>
</dbReference>
<reference evidence="3 4" key="1">
    <citation type="submission" date="2019-02" db="EMBL/GenBank/DDBJ databases">
        <title>Deep-cultivation of Planctomycetes and their phenomic and genomic characterization uncovers novel biology.</title>
        <authorList>
            <person name="Wiegand S."/>
            <person name="Jogler M."/>
            <person name="Boedeker C."/>
            <person name="Pinto D."/>
            <person name="Vollmers J."/>
            <person name="Rivas-Marin E."/>
            <person name="Kohn T."/>
            <person name="Peeters S.H."/>
            <person name="Heuer A."/>
            <person name="Rast P."/>
            <person name="Oberbeckmann S."/>
            <person name="Bunk B."/>
            <person name="Jeske O."/>
            <person name="Meyerdierks A."/>
            <person name="Storesund J.E."/>
            <person name="Kallscheuer N."/>
            <person name="Luecker S."/>
            <person name="Lage O.M."/>
            <person name="Pohl T."/>
            <person name="Merkel B.J."/>
            <person name="Hornburger P."/>
            <person name="Mueller R.-W."/>
            <person name="Bruemmer F."/>
            <person name="Labrenz M."/>
            <person name="Spormann A.M."/>
            <person name="Op den Camp H."/>
            <person name="Overmann J."/>
            <person name="Amann R."/>
            <person name="Jetten M.S.M."/>
            <person name="Mascher T."/>
            <person name="Medema M.H."/>
            <person name="Devos D.P."/>
            <person name="Kaster A.-K."/>
            <person name="Ovreas L."/>
            <person name="Rohde M."/>
            <person name="Galperin M.Y."/>
            <person name="Jogler C."/>
        </authorList>
    </citation>
    <scope>NUCLEOTIDE SEQUENCE [LARGE SCALE GENOMIC DNA]</scope>
    <source>
        <strain evidence="3 4">ETA_A8</strain>
    </source>
</reference>
<dbReference type="EMBL" id="CP036274">
    <property type="protein sequence ID" value="QDU29881.1"/>
    <property type="molecule type" value="Genomic_DNA"/>
</dbReference>
<dbReference type="Pfam" id="PF13561">
    <property type="entry name" value="adh_short_C2"/>
    <property type="match status" value="1"/>
</dbReference>
<organism evidence="3 4">
    <name type="scientific">Anatilimnocola aggregata</name>
    <dbReference type="NCBI Taxonomy" id="2528021"/>
    <lineage>
        <taxon>Bacteria</taxon>
        <taxon>Pseudomonadati</taxon>
        <taxon>Planctomycetota</taxon>
        <taxon>Planctomycetia</taxon>
        <taxon>Pirellulales</taxon>
        <taxon>Pirellulaceae</taxon>
        <taxon>Anatilimnocola</taxon>
    </lineage>
</organism>
<evidence type="ECO:0000313" key="4">
    <source>
        <dbReference type="Proteomes" id="UP000315017"/>
    </source>
</evidence>
<dbReference type="SUPFAM" id="SSF51735">
    <property type="entry name" value="NAD(P)-binding Rossmann-fold domains"/>
    <property type="match status" value="1"/>
</dbReference>
<dbReference type="FunFam" id="3.40.50.720:FF:000084">
    <property type="entry name" value="Short-chain dehydrogenase reductase"/>
    <property type="match status" value="1"/>
</dbReference>
<dbReference type="Gene3D" id="3.40.50.720">
    <property type="entry name" value="NAD(P)-binding Rossmann-like Domain"/>
    <property type="match status" value="1"/>
</dbReference>
<dbReference type="InterPro" id="IPR036291">
    <property type="entry name" value="NAD(P)-bd_dom_sf"/>
</dbReference>
<keyword evidence="3" id="KW-0560">Oxidoreductase</keyword>
<evidence type="ECO:0000256" key="1">
    <source>
        <dbReference type="ARBA" id="ARBA00006484"/>
    </source>
</evidence>
<protein>
    <submittedName>
        <fullName evidence="3">3-oxoacyl-[acyl-carrier-protein] reductase FabG</fullName>
        <ecNumber evidence="3">1.1.1.100</ecNumber>
    </submittedName>
</protein>
<dbReference type="AlphaFoldDB" id="A0A517YI45"/>
<dbReference type="Proteomes" id="UP000315017">
    <property type="component" value="Chromosome"/>
</dbReference>
<evidence type="ECO:0000259" key="2">
    <source>
        <dbReference type="SMART" id="SM00822"/>
    </source>
</evidence>
<dbReference type="EC" id="1.1.1.100" evidence="3"/>